<comment type="caution">
    <text evidence="2">The sequence shown here is derived from an EMBL/GenBank/DDBJ whole genome shotgun (WGS) entry which is preliminary data.</text>
</comment>
<evidence type="ECO:0000256" key="1">
    <source>
        <dbReference type="SAM" id="MobiDB-lite"/>
    </source>
</evidence>
<keyword evidence="3" id="KW-1185">Reference proteome</keyword>
<feature type="compositionally biased region" description="Basic and acidic residues" evidence="1">
    <location>
        <begin position="18"/>
        <end position="48"/>
    </location>
</feature>
<evidence type="ECO:0000313" key="3">
    <source>
        <dbReference type="Proteomes" id="UP000822688"/>
    </source>
</evidence>
<reference evidence="2" key="1">
    <citation type="submission" date="2020-06" db="EMBL/GenBank/DDBJ databases">
        <title>WGS assembly of Ceratodon purpureus strain R40.</title>
        <authorList>
            <person name="Carey S.B."/>
            <person name="Jenkins J."/>
            <person name="Shu S."/>
            <person name="Lovell J.T."/>
            <person name="Sreedasyam A."/>
            <person name="Maumus F."/>
            <person name="Tiley G.P."/>
            <person name="Fernandez-Pozo N."/>
            <person name="Barry K."/>
            <person name="Chen C."/>
            <person name="Wang M."/>
            <person name="Lipzen A."/>
            <person name="Daum C."/>
            <person name="Saski C.A."/>
            <person name="Payton A.C."/>
            <person name="Mcbreen J.C."/>
            <person name="Conrad R.E."/>
            <person name="Kollar L.M."/>
            <person name="Olsson S."/>
            <person name="Huttunen S."/>
            <person name="Landis J.B."/>
            <person name="Wickett N.J."/>
            <person name="Johnson M.G."/>
            <person name="Rensing S.A."/>
            <person name="Grimwood J."/>
            <person name="Schmutz J."/>
            <person name="Mcdaniel S.F."/>
        </authorList>
    </citation>
    <scope>NUCLEOTIDE SEQUENCE</scope>
    <source>
        <strain evidence="2">R40</strain>
    </source>
</reference>
<dbReference type="EMBL" id="CM026426">
    <property type="protein sequence ID" value="KAG0571462.1"/>
    <property type="molecule type" value="Genomic_DNA"/>
</dbReference>
<dbReference type="Proteomes" id="UP000822688">
    <property type="component" value="Chromosome V"/>
</dbReference>
<sequence>MTDTTFKGGKIVPCKISLKHENSQSHTKEEQQRDVKLTSWKEKPEGRIKPCSFDSMYGK</sequence>
<name>A0A8T0HKZ3_CERPU</name>
<feature type="region of interest" description="Disordered" evidence="1">
    <location>
        <begin position="17"/>
        <end position="59"/>
    </location>
</feature>
<dbReference type="AlphaFoldDB" id="A0A8T0HKZ3"/>
<evidence type="ECO:0000313" key="2">
    <source>
        <dbReference type="EMBL" id="KAG0571462.1"/>
    </source>
</evidence>
<accession>A0A8T0HKZ3</accession>
<organism evidence="2 3">
    <name type="scientific">Ceratodon purpureus</name>
    <name type="common">Fire moss</name>
    <name type="synonym">Dicranum purpureum</name>
    <dbReference type="NCBI Taxonomy" id="3225"/>
    <lineage>
        <taxon>Eukaryota</taxon>
        <taxon>Viridiplantae</taxon>
        <taxon>Streptophyta</taxon>
        <taxon>Embryophyta</taxon>
        <taxon>Bryophyta</taxon>
        <taxon>Bryophytina</taxon>
        <taxon>Bryopsida</taxon>
        <taxon>Dicranidae</taxon>
        <taxon>Pseudoditrichales</taxon>
        <taxon>Ditrichaceae</taxon>
        <taxon>Ceratodon</taxon>
    </lineage>
</organism>
<proteinExistence type="predicted"/>
<protein>
    <submittedName>
        <fullName evidence="2">Uncharacterized protein</fullName>
    </submittedName>
</protein>
<gene>
    <name evidence="2" type="ORF">KC19_VG013300</name>
</gene>